<reference evidence="6" key="1">
    <citation type="submission" date="2021-12" db="EMBL/GenBank/DDBJ databases">
        <authorList>
            <person name="King R."/>
        </authorList>
    </citation>
    <scope>NUCLEOTIDE SEQUENCE</scope>
</reference>
<dbReference type="Pfam" id="PF01812">
    <property type="entry name" value="5-FTHF_cyc-lig"/>
    <property type="match status" value="1"/>
</dbReference>
<protein>
    <recommendedName>
        <fullName evidence="5">5-formyltetrahydrofolate cyclo-ligase</fullName>
        <ecNumber evidence="5">6.3.3.2</ecNumber>
    </recommendedName>
</protein>
<organism evidence="6 7">
    <name type="scientific">Bemisia tabaci</name>
    <name type="common">Sweetpotato whitefly</name>
    <name type="synonym">Aleurodes tabaci</name>
    <dbReference type="NCBI Taxonomy" id="7038"/>
    <lineage>
        <taxon>Eukaryota</taxon>
        <taxon>Metazoa</taxon>
        <taxon>Ecdysozoa</taxon>
        <taxon>Arthropoda</taxon>
        <taxon>Hexapoda</taxon>
        <taxon>Insecta</taxon>
        <taxon>Pterygota</taxon>
        <taxon>Neoptera</taxon>
        <taxon>Paraneoptera</taxon>
        <taxon>Hemiptera</taxon>
        <taxon>Sternorrhyncha</taxon>
        <taxon>Aleyrodoidea</taxon>
        <taxon>Aleyrodidae</taxon>
        <taxon>Aleyrodinae</taxon>
        <taxon>Bemisia</taxon>
    </lineage>
</organism>
<evidence type="ECO:0000313" key="6">
    <source>
        <dbReference type="EMBL" id="CAH0382464.1"/>
    </source>
</evidence>
<dbReference type="InterPro" id="IPR024185">
    <property type="entry name" value="FTHF_cligase-like_sf"/>
</dbReference>
<dbReference type="InterPro" id="IPR037171">
    <property type="entry name" value="NagB/RpiA_transferase-like"/>
</dbReference>
<comment type="catalytic activity">
    <reaction evidence="4">
        <text>(6S)-5-formyl-5,6,7,8-tetrahydrofolate + ATP = (6R)-5,10-methenyltetrahydrofolate + ADP + phosphate</text>
        <dbReference type="Rhea" id="RHEA:10488"/>
        <dbReference type="ChEBI" id="CHEBI:30616"/>
        <dbReference type="ChEBI" id="CHEBI:43474"/>
        <dbReference type="ChEBI" id="CHEBI:57455"/>
        <dbReference type="ChEBI" id="CHEBI:57457"/>
        <dbReference type="ChEBI" id="CHEBI:456216"/>
        <dbReference type="EC" id="6.3.3.2"/>
    </reaction>
</comment>
<proteinExistence type="inferred from homology"/>
<evidence type="ECO:0000256" key="2">
    <source>
        <dbReference type="ARBA" id="ARBA00022741"/>
    </source>
</evidence>
<evidence type="ECO:0000256" key="4">
    <source>
        <dbReference type="ARBA" id="ARBA00036539"/>
    </source>
</evidence>
<dbReference type="PANTHER" id="PTHR23407">
    <property type="entry name" value="ATPASE INHIBITOR/5-FORMYLTETRAHYDROFOLATE CYCLO-LIGASE"/>
    <property type="match status" value="1"/>
</dbReference>
<dbReference type="GO" id="GO:0009396">
    <property type="term" value="P:folic acid-containing compound biosynthetic process"/>
    <property type="evidence" value="ECO:0007669"/>
    <property type="project" value="TreeGrafter"/>
</dbReference>
<keyword evidence="2" id="KW-0547">Nucleotide-binding</keyword>
<accession>A0A9P0A3K0</accession>
<keyword evidence="3" id="KW-0067">ATP-binding</keyword>
<evidence type="ECO:0000313" key="7">
    <source>
        <dbReference type="Proteomes" id="UP001152759"/>
    </source>
</evidence>
<dbReference type="InterPro" id="IPR002698">
    <property type="entry name" value="FTHF_cligase"/>
</dbReference>
<dbReference type="SUPFAM" id="SSF100950">
    <property type="entry name" value="NagB/RpiA/CoA transferase-like"/>
    <property type="match status" value="1"/>
</dbReference>
<gene>
    <name evidence="6" type="ORF">BEMITA_LOCUS2003</name>
</gene>
<dbReference type="Gene3D" id="3.40.50.10420">
    <property type="entry name" value="NagB/RpiA/CoA transferase-like"/>
    <property type="match status" value="1"/>
</dbReference>
<dbReference type="EMBL" id="OU963862">
    <property type="protein sequence ID" value="CAH0382464.1"/>
    <property type="molecule type" value="Genomic_DNA"/>
</dbReference>
<comment type="similarity">
    <text evidence="1">Belongs to the 5-formyltetrahydrofolate cyclo-ligase family.</text>
</comment>
<dbReference type="EC" id="6.3.3.2" evidence="5"/>
<keyword evidence="7" id="KW-1185">Reference proteome</keyword>
<name>A0A9P0A3K0_BEMTA</name>
<dbReference type="GO" id="GO:0030272">
    <property type="term" value="F:5-formyltetrahydrofolate cyclo-ligase activity"/>
    <property type="evidence" value="ECO:0007669"/>
    <property type="project" value="UniProtKB-EC"/>
</dbReference>
<dbReference type="PANTHER" id="PTHR23407:SF1">
    <property type="entry name" value="5-FORMYLTETRAHYDROFOLATE CYCLO-LIGASE"/>
    <property type="match status" value="1"/>
</dbReference>
<sequence>MEMVKIESVEEVKTLPKNSFGIREVPASEERERTLWLQVRVFAFHRGLDLMILPGLAFTATGKRLGKGKGYYDRYILKARNVRPPVLVGIAFRQQIVPNIPVTENDIDADIVISP</sequence>
<evidence type="ECO:0000256" key="1">
    <source>
        <dbReference type="ARBA" id="ARBA00010638"/>
    </source>
</evidence>
<evidence type="ECO:0000256" key="5">
    <source>
        <dbReference type="ARBA" id="ARBA00038966"/>
    </source>
</evidence>
<dbReference type="AlphaFoldDB" id="A0A9P0A3K0"/>
<dbReference type="GO" id="GO:0005739">
    <property type="term" value="C:mitochondrion"/>
    <property type="evidence" value="ECO:0007669"/>
    <property type="project" value="TreeGrafter"/>
</dbReference>
<dbReference type="GO" id="GO:0035999">
    <property type="term" value="P:tetrahydrofolate interconversion"/>
    <property type="evidence" value="ECO:0007669"/>
    <property type="project" value="TreeGrafter"/>
</dbReference>
<evidence type="ECO:0000256" key="3">
    <source>
        <dbReference type="ARBA" id="ARBA00022840"/>
    </source>
</evidence>
<dbReference type="GO" id="GO:0005524">
    <property type="term" value="F:ATP binding"/>
    <property type="evidence" value="ECO:0007669"/>
    <property type="project" value="UniProtKB-KW"/>
</dbReference>
<dbReference type="Proteomes" id="UP001152759">
    <property type="component" value="Chromosome 1"/>
</dbReference>